<reference evidence="5" key="1">
    <citation type="journal article" date="2017" name="bioRxiv">
        <title>Comparative analysis of the genomes of Stylophora pistillata and Acropora digitifera provides evidence for extensive differences between species of corals.</title>
        <authorList>
            <person name="Voolstra C.R."/>
            <person name="Li Y."/>
            <person name="Liew Y.J."/>
            <person name="Baumgarten S."/>
            <person name="Zoccola D."/>
            <person name="Flot J.-F."/>
            <person name="Tambutte S."/>
            <person name="Allemand D."/>
            <person name="Aranda M."/>
        </authorList>
    </citation>
    <scope>NUCLEOTIDE SEQUENCE [LARGE SCALE GENOMIC DNA]</scope>
</reference>
<dbReference type="Pfam" id="PF13358">
    <property type="entry name" value="DDE_3"/>
    <property type="match status" value="1"/>
</dbReference>
<feature type="domain" description="Tc1-like transposase DDE" evidence="3">
    <location>
        <begin position="24"/>
        <end position="152"/>
    </location>
</feature>
<dbReference type="PANTHER" id="PTHR46564">
    <property type="entry name" value="TRANSPOSASE"/>
    <property type="match status" value="1"/>
</dbReference>
<evidence type="ECO:0000313" key="5">
    <source>
        <dbReference type="Proteomes" id="UP000225706"/>
    </source>
</evidence>
<dbReference type="InterPro" id="IPR036397">
    <property type="entry name" value="RNaseH_sf"/>
</dbReference>
<dbReference type="PANTHER" id="PTHR46564:SF1">
    <property type="entry name" value="TRANSPOSASE"/>
    <property type="match status" value="1"/>
</dbReference>
<keyword evidence="5" id="KW-1185">Reference proteome</keyword>
<name>A0A2B4SS63_STYPI</name>
<protein>
    <recommendedName>
        <fullName evidence="3">Tc1-like transposase DDE domain-containing protein</fullName>
    </recommendedName>
</protein>
<dbReference type="EMBL" id="LSMT01000032">
    <property type="protein sequence ID" value="PFX31730.1"/>
    <property type="molecule type" value="Genomic_DNA"/>
</dbReference>
<dbReference type="AlphaFoldDB" id="A0A2B4SS63"/>
<keyword evidence="2" id="KW-0732">Signal</keyword>
<gene>
    <name evidence="4" type="ORF">AWC38_SpisGene3423</name>
</gene>
<dbReference type="InterPro" id="IPR038717">
    <property type="entry name" value="Tc1-like_DDE_dom"/>
</dbReference>
<dbReference type="STRING" id="50429.A0A2B4SS63"/>
<dbReference type="OrthoDB" id="5977738at2759"/>
<feature type="region of interest" description="Disordered" evidence="1">
    <location>
        <begin position="154"/>
        <end position="201"/>
    </location>
</feature>
<organism evidence="4 5">
    <name type="scientific">Stylophora pistillata</name>
    <name type="common">Smooth cauliflower coral</name>
    <dbReference type="NCBI Taxonomy" id="50429"/>
    <lineage>
        <taxon>Eukaryota</taxon>
        <taxon>Metazoa</taxon>
        <taxon>Cnidaria</taxon>
        <taxon>Anthozoa</taxon>
        <taxon>Hexacorallia</taxon>
        <taxon>Scleractinia</taxon>
        <taxon>Astrocoeniina</taxon>
        <taxon>Pocilloporidae</taxon>
        <taxon>Stylophora</taxon>
    </lineage>
</organism>
<dbReference type="GO" id="GO:0003676">
    <property type="term" value="F:nucleic acid binding"/>
    <property type="evidence" value="ECO:0007669"/>
    <property type="project" value="InterPro"/>
</dbReference>
<evidence type="ECO:0000256" key="1">
    <source>
        <dbReference type="SAM" id="MobiDB-lite"/>
    </source>
</evidence>
<dbReference type="Gene3D" id="3.30.420.10">
    <property type="entry name" value="Ribonuclease H-like superfamily/Ribonuclease H"/>
    <property type="match status" value="1"/>
</dbReference>
<dbReference type="Proteomes" id="UP000225706">
    <property type="component" value="Unassembled WGS sequence"/>
</dbReference>
<evidence type="ECO:0000259" key="3">
    <source>
        <dbReference type="Pfam" id="PF13358"/>
    </source>
</evidence>
<feature type="compositionally biased region" description="Basic and acidic residues" evidence="1">
    <location>
        <begin position="167"/>
        <end position="181"/>
    </location>
</feature>
<feature type="chain" id="PRO_5012315519" description="Tc1-like transposase DDE domain-containing protein" evidence="2">
    <location>
        <begin position="19"/>
        <end position="201"/>
    </location>
</feature>
<comment type="caution">
    <text evidence="4">The sequence shown here is derived from an EMBL/GenBank/DDBJ whole genome shotgun (WGS) entry which is preliminary data.</text>
</comment>
<feature type="signal peptide" evidence="2">
    <location>
        <begin position="1"/>
        <end position="18"/>
    </location>
</feature>
<evidence type="ECO:0000256" key="2">
    <source>
        <dbReference type="SAM" id="SignalP"/>
    </source>
</evidence>
<evidence type="ECO:0000313" key="4">
    <source>
        <dbReference type="EMBL" id="PFX31730.1"/>
    </source>
</evidence>
<accession>A0A2B4SS63</accession>
<sequence>MGIIGCSSMALYLFMGQAIVSHTAFVDECGYNTWTARSQGRAIRGERAYKKVCGQRGRNLTVALAISPTTGLVFHSAMIGGMNAQKFADFLAQTRLHPDPDKQVVFIYDGALAHHNPGNPGPNTELKKLPPYSPFLNIVEQAISSLKASIKADISRPETQREMNNSDEARRQAKGVQDSRDSGQNTDLKFVGSSPIGTTDS</sequence>
<proteinExistence type="predicted"/>